<dbReference type="Proteomes" id="UP000013961">
    <property type="component" value="Chromosome"/>
</dbReference>
<proteinExistence type="predicted"/>
<evidence type="ECO:0008006" key="4">
    <source>
        <dbReference type="Google" id="ProtNLM"/>
    </source>
</evidence>
<sequence>MGDVPWPFIRSEALANRLITGYALRRFTALYPGIYAPTDAQITPRKRAEAAWLWSRRKGTIAGVSAAALHGTKWLPQEGPAVLIHTNRRAPRGITLWSDSLPEGERMFVDGLPVTTPARTAFDIGRRTPVDLAVQHLDALMNATGLSRIDIETVATHHRGARGLHHLADVLDLVDGGAESPWETRTRLIVVRGISRPADTTRRPESFRRLCRSPRHGMGRPQGRHRVRRRATLGERTATHPGHRPLHRVG</sequence>
<feature type="compositionally biased region" description="Basic residues" evidence="1">
    <location>
        <begin position="211"/>
        <end position="231"/>
    </location>
</feature>
<gene>
    <name evidence="2" type="ORF">MASS_4160</name>
</gene>
<reference evidence="2 3" key="1">
    <citation type="journal article" date="2013" name="Genome Announc.">
        <title>Complete Genome Sequence of Mycobacterium massiliense Clinical Strain Asan 50594, Belonging to the Type II Genotype.</title>
        <authorList>
            <person name="Kim B.J."/>
            <person name="Kim B.R."/>
            <person name="Hong S.H."/>
            <person name="Seok S.H."/>
            <person name="Kook Y.H."/>
            <person name="Kim B.J."/>
        </authorList>
    </citation>
    <scope>NUCLEOTIDE SEQUENCE [LARGE SCALE GENOMIC DNA]</scope>
    <source>
        <strain evidence="2 3">50594</strain>
    </source>
</reference>
<dbReference type="AlphaFoldDB" id="A0AB33AGC3"/>
<dbReference type="KEGG" id="mabb:MASS_4160"/>
<feature type="compositionally biased region" description="Basic residues" evidence="1">
    <location>
        <begin position="241"/>
        <end position="250"/>
    </location>
</feature>
<evidence type="ECO:0000313" key="2">
    <source>
        <dbReference type="EMBL" id="AGM30762.1"/>
    </source>
</evidence>
<accession>A0AB33AGC3</accession>
<dbReference type="EMBL" id="CP004374">
    <property type="protein sequence ID" value="AGM30762.1"/>
    <property type="molecule type" value="Genomic_DNA"/>
</dbReference>
<protein>
    <recommendedName>
        <fullName evidence="4">AbiEi antitoxin C-terminal domain-containing protein</fullName>
    </recommendedName>
</protein>
<evidence type="ECO:0000256" key="1">
    <source>
        <dbReference type="SAM" id="MobiDB-lite"/>
    </source>
</evidence>
<name>A0AB33AGC3_9MYCO</name>
<organism evidence="2 3">
    <name type="scientific">Mycobacteroides abscessus subsp. bolletii 50594</name>
    <dbReference type="NCBI Taxonomy" id="1303024"/>
    <lineage>
        <taxon>Bacteria</taxon>
        <taxon>Bacillati</taxon>
        <taxon>Actinomycetota</taxon>
        <taxon>Actinomycetes</taxon>
        <taxon>Mycobacteriales</taxon>
        <taxon>Mycobacteriaceae</taxon>
        <taxon>Mycobacteroides</taxon>
        <taxon>Mycobacteroides abscessus</taxon>
    </lineage>
</organism>
<evidence type="ECO:0000313" key="3">
    <source>
        <dbReference type="Proteomes" id="UP000013961"/>
    </source>
</evidence>
<feature type="region of interest" description="Disordered" evidence="1">
    <location>
        <begin position="211"/>
        <end position="250"/>
    </location>
</feature>